<dbReference type="InterPro" id="IPR036188">
    <property type="entry name" value="FAD/NAD-bd_sf"/>
</dbReference>
<dbReference type="Gene3D" id="3.50.50.60">
    <property type="entry name" value="FAD/NAD(P)-binding domain"/>
    <property type="match status" value="2"/>
</dbReference>
<keyword evidence="7" id="KW-1185">Reference proteome</keyword>
<organism evidence="6 7">
    <name type="scientific">Vermiconidia calcicola</name>
    <dbReference type="NCBI Taxonomy" id="1690605"/>
    <lineage>
        <taxon>Eukaryota</taxon>
        <taxon>Fungi</taxon>
        <taxon>Dikarya</taxon>
        <taxon>Ascomycota</taxon>
        <taxon>Pezizomycotina</taxon>
        <taxon>Dothideomycetes</taxon>
        <taxon>Dothideomycetidae</taxon>
        <taxon>Mycosphaerellales</taxon>
        <taxon>Extremaceae</taxon>
        <taxon>Vermiconidia</taxon>
    </lineage>
</organism>
<evidence type="ECO:0000313" key="7">
    <source>
        <dbReference type="Proteomes" id="UP001345827"/>
    </source>
</evidence>
<dbReference type="PANTHER" id="PTHR43400:SF10">
    <property type="entry name" value="3-OXOSTEROID 1-DEHYDROGENASE"/>
    <property type="match status" value="1"/>
</dbReference>
<feature type="domain" description="FAD-dependent oxidoreductase 2 FAD-binding" evidence="5">
    <location>
        <begin position="34"/>
        <end position="560"/>
    </location>
</feature>
<proteinExistence type="predicted"/>
<dbReference type="InterPro" id="IPR050315">
    <property type="entry name" value="FAD-oxidoreductase_2"/>
</dbReference>
<dbReference type="PRINTS" id="PR00411">
    <property type="entry name" value="PNDRDTASEI"/>
</dbReference>
<evidence type="ECO:0000256" key="1">
    <source>
        <dbReference type="ARBA" id="ARBA00001974"/>
    </source>
</evidence>
<dbReference type="EMBL" id="JAXLQG010000001">
    <property type="protein sequence ID" value="KAK5545002.1"/>
    <property type="molecule type" value="Genomic_DNA"/>
</dbReference>
<gene>
    <name evidence="6" type="ORF">LTR25_000009</name>
</gene>
<evidence type="ECO:0000256" key="4">
    <source>
        <dbReference type="ARBA" id="ARBA00023002"/>
    </source>
</evidence>
<comment type="caution">
    <text evidence="6">The sequence shown here is derived from an EMBL/GenBank/DDBJ whole genome shotgun (WGS) entry which is preliminary data.</text>
</comment>
<reference evidence="6 7" key="1">
    <citation type="submission" date="2023-06" db="EMBL/GenBank/DDBJ databases">
        <title>Black Yeasts Isolated from many extreme environments.</title>
        <authorList>
            <person name="Coleine C."/>
            <person name="Stajich J.E."/>
            <person name="Selbmann L."/>
        </authorList>
    </citation>
    <scope>NUCLEOTIDE SEQUENCE [LARGE SCALE GENOMIC DNA]</scope>
    <source>
        <strain evidence="6 7">CCFEE 5887</strain>
    </source>
</reference>
<accession>A0AAV9QMV1</accession>
<dbReference type="InterPro" id="IPR027477">
    <property type="entry name" value="Succ_DH/fumarate_Rdtase_cat_sf"/>
</dbReference>
<dbReference type="InterPro" id="IPR003953">
    <property type="entry name" value="FAD-dep_OxRdtase_2_FAD-bd"/>
</dbReference>
<dbReference type="PANTHER" id="PTHR43400">
    <property type="entry name" value="FUMARATE REDUCTASE"/>
    <property type="match status" value="1"/>
</dbReference>
<protein>
    <recommendedName>
        <fullName evidence="5">FAD-dependent oxidoreductase 2 FAD-binding domain-containing protein</fullName>
    </recommendedName>
</protein>
<dbReference type="Proteomes" id="UP001345827">
    <property type="component" value="Unassembled WGS sequence"/>
</dbReference>
<dbReference type="Pfam" id="PF00890">
    <property type="entry name" value="FAD_binding_2"/>
    <property type="match status" value="1"/>
</dbReference>
<keyword evidence="2" id="KW-0285">Flavoprotein</keyword>
<dbReference type="SUPFAM" id="SSF51905">
    <property type="entry name" value="FAD/NAD(P)-binding domain"/>
    <property type="match status" value="1"/>
</dbReference>
<sequence length="579" mass="62864">MAKSHRKPLLTGVGPQKCSIGVNKTRPRGEVTYDVVVVGSGCSGLTAAFVAAKHGLKVLVVEKTKYFGGTTAYSGGGAWIPANKHQPALGVQDSSTQGEAYLHEVLGDLYDSEKIPIFLQSAPEMVKWMEDNSTVRFKPVPLPDYHVTRKGASMGRTILTEKFDGRQLGSLIKNVRYPIQGYSAFGTMQADPEELPVLTSPFGSVANLTLATKKLLRYAMDLLQYGKGTDMANGNALVGRLLHSVQQQGVELWNNSTASKPVLDDGRVGGLQILRDGEDITVYARRGVVLASGGFGRSEEAKQFVPHEWCACPRGATGDGKRIGVESGGALPPKNPMNAIFAPISLLRVSNGPVRRFPHFAIDRSKPGSIIVGPDGRRFANESEPYQEFVTNMHHKGIKKAYYIGDRTHLRKYGMGMALPWPYPIWRLLRQGYLISAPNIFALAQKIGVPAPELEQTIAEYNSFAKTGIDTQYHRGENSYDRFYGDPQSQPNPNLQPCMTGPFYALPLYPGNVSILYGLITNNDAQVLDQHGQVIAGLYAVGCDQNSVFKGAYPGGGSSIGPGMTFGYRAGRRLAAAHT</sequence>
<name>A0AAV9QMV1_9PEZI</name>
<evidence type="ECO:0000256" key="3">
    <source>
        <dbReference type="ARBA" id="ARBA00022827"/>
    </source>
</evidence>
<keyword evidence="3" id="KW-0274">FAD</keyword>
<dbReference type="Gene3D" id="3.90.700.10">
    <property type="entry name" value="Succinate dehydrogenase/fumarate reductase flavoprotein, catalytic domain"/>
    <property type="match status" value="1"/>
</dbReference>
<evidence type="ECO:0000313" key="6">
    <source>
        <dbReference type="EMBL" id="KAK5545002.1"/>
    </source>
</evidence>
<evidence type="ECO:0000256" key="2">
    <source>
        <dbReference type="ARBA" id="ARBA00022630"/>
    </source>
</evidence>
<keyword evidence="4" id="KW-0560">Oxidoreductase</keyword>
<comment type="cofactor">
    <cofactor evidence="1">
        <name>FAD</name>
        <dbReference type="ChEBI" id="CHEBI:57692"/>
    </cofactor>
</comment>
<dbReference type="GO" id="GO:0016491">
    <property type="term" value="F:oxidoreductase activity"/>
    <property type="evidence" value="ECO:0007669"/>
    <property type="project" value="UniProtKB-KW"/>
</dbReference>
<evidence type="ECO:0000259" key="5">
    <source>
        <dbReference type="Pfam" id="PF00890"/>
    </source>
</evidence>
<dbReference type="AlphaFoldDB" id="A0AAV9QMV1"/>
<dbReference type="SUPFAM" id="SSF56425">
    <property type="entry name" value="Succinate dehydrogenase/fumarate reductase flavoprotein, catalytic domain"/>
    <property type="match status" value="1"/>
</dbReference>
<dbReference type="GO" id="GO:0008202">
    <property type="term" value="P:steroid metabolic process"/>
    <property type="evidence" value="ECO:0007669"/>
    <property type="project" value="UniProtKB-ARBA"/>
</dbReference>